<name>A0ACB8RQJ6_9AGAM</name>
<proteinExistence type="predicted"/>
<reference evidence="1" key="2">
    <citation type="journal article" date="2022" name="New Phytol.">
        <title>Evolutionary transition to the ectomycorrhizal habit in the genomes of a hyperdiverse lineage of mushroom-forming fungi.</title>
        <authorList>
            <person name="Looney B."/>
            <person name="Miyauchi S."/>
            <person name="Morin E."/>
            <person name="Drula E."/>
            <person name="Courty P.E."/>
            <person name="Kohler A."/>
            <person name="Kuo A."/>
            <person name="LaButti K."/>
            <person name="Pangilinan J."/>
            <person name="Lipzen A."/>
            <person name="Riley R."/>
            <person name="Andreopoulos W."/>
            <person name="He G."/>
            <person name="Johnson J."/>
            <person name="Nolan M."/>
            <person name="Tritt A."/>
            <person name="Barry K.W."/>
            <person name="Grigoriev I.V."/>
            <person name="Nagy L.G."/>
            <person name="Hibbett D."/>
            <person name="Henrissat B."/>
            <person name="Matheny P.B."/>
            <person name="Labbe J."/>
            <person name="Martin F.M."/>
        </authorList>
    </citation>
    <scope>NUCLEOTIDE SEQUENCE</scope>
    <source>
        <strain evidence="1">FP105234-sp</strain>
    </source>
</reference>
<evidence type="ECO:0000313" key="2">
    <source>
        <dbReference type="Proteomes" id="UP000814033"/>
    </source>
</evidence>
<comment type="caution">
    <text evidence="1">The sequence shown here is derived from an EMBL/GenBank/DDBJ whole genome shotgun (WGS) entry which is preliminary data.</text>
</comment>
<evidence type="ECO:0000313" key="1">
    <source>
        <dbReference type="EMBL" id="KAI0046289.1"/>
    </source>
</evidence>
<organism evidence="1 2">
    <name type="scientific">Auriscalpium vulgare</name>
    <dbReference type="NCBI Taxonomy" id="40419"/>
    <lineage>
        <taxon>Eukaryota</taxon>
        <taxon>Fungi</taxon>
        <taxon>Dikarya</taxon>
        <taxon>Basidiomycota</taxon>
        <taxon>Agaricomycotina</taxon>
        <taxon>Agaricomycetes</taxon>
        <taxon>Russulales</taxon>
        <taxon>Auriscalpiaceae</taxon>
        <taxon>Auriscalpium</taxon>
    </lineage>
</organism>
<dbReference type="Proteomes" id="UP000814033">
    <property type="component" value="Unassembled WGS sequence"/>
</dbReference>
<gene>
    <name evidence="1" type="ORF">FA95DRAFT_1402506</name>
</gene>
<sequence length="503" mass="54440">MHSAIDSSSTSTTAASLDAVEQNEQNPAARPPPEVLLHIFSHLATIDIPQRRARSLGWLRVTHICQRWRRVALEDPSLWAGNILCPCPLGDRWADAFFSRSQAVPLTITKPPGSFSMTIATPREIQLFRNNIARMRVLHLSTYDNNIPILCQSAPLLDTLDLTLHYSPGIPHSRPPTLPDDLLGGATGAPALRHLRLDTAGPLPWTSPLFARLVSLNVVRRTNPPTSTATLAAILAALDRMPALERLVLQTEPRRAGAAPIRPVALPQLRSLALNTSVASGRHFLAHVVLPANARVQCNLECRGTADEDLAALFRAAAECRGTSAAPISLRVSTDMIIWRSGPAGVPAIALALQKHTRLAGCVVASALAALVSEHLELIEVCSVSADTEWPAHLRRARALRRVEVARSAVPQFCTALVRGPASFLPALSELVILDGASLLVGHEDADGTLCTLESALVACLLRRARAGSVLRMLEVADSRMNEECLRVLREAGIEVRLRQIVR</sequence>
<accession>A0ACB8RQJ6</accession>
<keyword evidence="2" id="KW-1185">Reference proteome</keyword>
<protein>
    <submittedName>
        <fullName evidence="1">Uncharacterized protein</fullName>
    </submittedName>
</protein>
<dbReference type="EMBL" id="MU275929">
    <property type="protein sequence ID" value="KAI0046289.1"/>
    <property type="molecule type" value="Genomic_DNA"/>
</dbReference>
<reference evidence="1" key="1">
    <citation type="submission" date="2021-02" db="EMBL/GenBank/DDBJ databases">
        <authorList>
            <consortium name="DOE Joint Genome Institute"/>
            <person name="Ahrendt S."/>
            <person name="Looney B.P."/>
            <person name="Miyauchi S."/>
            <person name="Morin E."/>
            <person name="Drula E."/>
            <person name="Courty P.E."/>
            <person name="Chicoki N."/>
            <person name="Fauchery L."/>
            <person name="Kohler A."/>
            <person name="Kuo A."/>
            <person name="Labutti K."/>
            <person name="Pangilinan J."/>
            <person name="Lipzen A."/>
            <person name="Riley R."/>
            <person name="Andreopoulos W."/>
            <person name="He G."/>
            <person name="Johnson J."/>
            <person name="Barry K.W."/>
            <person name="Grigoriev I.V."/>
            <person name="Nagy L."/>
            <person name="Hibbett D."/>
            <person name="Henrissat B."/>
            <person name="Matheny P.B."/>
            <person name="Labbe J."/>
            <person name="Martin F."/>
        </authorList>
    </citation>
    <scope>NUCLEOTIDE SEQUENCE</scope>
    <source>
        <strain evidence="1">FP105234-sp</strain>
    </source>
</reference>